<keyword evidence="10 16" id="KW-0274">FAD</keyword>
<dbReference type="Gene3D" id="3.30.390.30">
    <property type="match status" value="1"/>
</dbReference>
<evidence type="ECO:0000313" key="23">
    <source>
        <dbReference type="Proteomes" id="UP000256304"/>
    </source>
</evidence>
<evidence type="ECO:0000313" key="22">
    <source>
        <dbReference type="EMBL" id="REE66734.1"/>
    </source>
</evidence>
<dbReference type="GO" id="GO:0046872">
    <property type="term" value="F:metal ion binding"/>
    <property type="evidence" value="ECO:0007669"/>
    <property type="project" value="UniProtKB-KW"/>
</dbReference>
<evidence type="ECO:0000256" key="12">
    <source>
        <dbReference type="ARBA" id="ARBA00023004"/>
    </source>
</evidence>
<reference evidence="22 23" key="1">
    <citation type="submission" date="2018-08" db="EMBL/GenBank/DDBJ databases">
        <title>Genomic Encyclopedia of Type Strains, Phase III (KMG-III): the genomes of soil and plant-associated and newly described type strains.</title>
        <authorList>
            <person name="Whitman W."/>
        </authorList>
    </citation>
    <scope>NUCLEOTIDE SEQUENCE [LARGE SCALE GENOMIC DNA]</scope>
    <source>
        <strain evidence="22 23">CGMCC 1.10966</strain>
    </source>
</reference>
<dbReference type="InterPro" id="IPR023753">
    <property type="entry name" value="FAD/NAD-binding_dom"/>
</dbReference>
<comment type="cofactor">
    <cofactor evidence="1">
        <name>siroheme</name>
        <dbReference type="ChEBI" id="CHEBI:60052"/>
    </cofactor>
</comment>
<evidence type="ECO:0000256" key="5">
    <source>
        <dbReference type="ARBA" id="ARBA00010429"/>
    </source>
</evidence>
<dbReference type="GO" id="GO:0050660">
    <property type="term" value="F:flavin adenine dinucleotide binding"/>
    <property type="evidence" value="ECO:0007669"/>
    <property type="project" value="UniProtKB-UniRule"/>
</dbReference>
<evidence type="ECO:0000259" key="18">
    <source>
        <dbReference type="Pfam" id="PF03460"/>
    </source>
</evidence>
<dbReference type="Pfam" id="PF01077">
    <property type="entry name" value="NIR_SIR"/>
    <property type="match status" value="1"/>
</dbReference>
<dbReference type="GO" id="GO:0098809">
    <property type="term" value="F:nitrite reductase activity"/>
    <property type="evidence" value="ECO:0007669"/>
    <property type="project" value="InterPro"/>
</dbReference>
<comment type="similarity">
    <text evidence="5">Belongs to the nitrite and sulfite reductase 4Fe-4S domain family.</text>
</comment>
<evidence type="ECO:0000259" key="17">
    <source>
        <dbReference type="Pfam" id="PF01077"/>
    </source>
</evidence>
<evidence type="ECO:0000256" key="1">
    <source>
        <dbReference type="ARBA" id="ARBA00001929"/>
    </source>
</evidence>
<feature type="domain" description="BFD-like [2Fe-2S]-binding" evidence="19">
    <location>
        <begin position="480"/>
        <end position="529"/>
    </location>
</feature>
<dbReference type="GO" id="GO:0050661">
    <property type="term" value="F:NADP binding"/>
    <property type="evidence" value="ECO:0007669"/>
    <property type="project" value="UniProtKB-UniRule"/>
</dbReference>
<dbReference type="InterPro" id="IPR017121">
    <property type="entry name" value="Nitrite_Rdtase_lsu"/>
</dbReference>
<evidence type="ECO:0000256" key="4">
    <source>
        <dbReference type="ARBA" id="ARBA00005096"/>
    </source>
</evidence>
<accession>A0A3D9QV84</accession>
<dbReference type="InterPro" id="IPR041854">
    <property type="entry name" value="BFD-like_2Fe2S-bd_dom_sf"/>
</dbReference>
<dbReference type="CDD" id="cd19944">
    <property type="entry name" value="NirB_Fer2_BFD-like_2"/>
    <property type="match status" value="1"/>
</dbReference>
<evidence type="ECO:0000256" key="13">
    <source>
        <dbReference type="ARBA" id="ARBA00023014"/>
    </source>
</evidence>
<comment type="pathway">
    <text evidence="4">Nitrogen metabolism; nitrate reduction (assimilation).</text>
</comment>
<dbReference type="InterPro" id="IPR052034">
    <property type="entry name" value="NasD-like"/>
</dbReference>
<dbReference type="InterPro" id="IPR007419">
    <property type="entry name" value="BFD-like_2Fe2S-bd_dom"/>
</dbReference>
<comment type="cofactor">
    <cofactor evidence="15">
        <name>[2Fe-2S] cluster</name>
        <dbReference type="ChEBI" id="CHEBI:190135"/>
    </cofactor>
</comment>
<keyword evidence="9" id="KW-0479">Metal-binding</keyword>
<feature type="domain" description="FAD/NAD(P)-binding" evidence="20">
    <location>
        <begin position="5"/>
        <end position="282"/>
    </location>
</feature>
<keyword evidence="11" id="KW-0560">Oxidoreductase</keyword>
<dbReference type="GO" id="GO:0020037">
    <property type="term" value="F:heme binding"/>
    <property type="evidence" value="ECO:0007669"/>
    <property type="project" value="InterPro"/>
</dbReference>
<proteinExistence type="inferred from homology"/>
<dbReference type="OrthoDB" id="9792592at2"/>
<dbReference type="GO" id="GO:0042128">
    <property type="term" value="P:nitrate assimilation"/>
    <property type="evidence" value="ECO:0007669"/>
    <property type="project" value="UniProtKB-UniRule"/>
</dbReference>
<dbReference type="NCBIfam" id="TIGR02374">
    <property type="entry name" value="nitri_red_nirB"/>
    <property type="match status" value="1"/>
</dbReference>
<keyword evidence="12" id="KW-0408">Iron</keyword>
<evidence type="ECO:0000259" key="19">
    <source>
        <dbReference type="Pfam" id="PF04324"/>
    </source>
</evidence>
<dbReference type="InterPro" id="IPR016156">
    <property type="entry name" value="FAD/NAD-linked_Rdtase_dimer_sf"/>
</dbReference>
<keyword evidence="7 16" id="KW-0285">Flavoprotein</keyword>
<dbReference type="InterPro" id="IPR045854">
    <property type="entry name" value="NO2/SO3_Rdtase_4Fe4S_sf"/>
</dbReference>
<feature type="domain" description="NADH-rubredoxin oxidoreductase C-terminal" evidence="21">
    <location>
        <begin position="318"/>
        <end position="384"/>
    </location>
</feature>
<evidence type="ECO:0000259" key="20">
    <source>
        <dbReference type="Pfam" id="PF07992"/>
    </source>
</evidence>
<dbReference type="PRINTS" id="PR00411">
    <property type="entry name" value="PNDRDTASEI"/>
</dbReference>
<dbReference type="Pfam" id="PF18267">
    <property type="entry name" value="Rubredoxin_C"/>
    <property type="match status" value="1"/>
</dbReference>
<dbReference type="PIRSF" id="PIRSF037149">
    <property type="entry name" value="NirB"/>
    <property type="match status" value="1"/>
</dbReference>
<dbReference type="Pfam" id="PF04324">
    <property type="entry name" value="Fer2_BFD"/>
    <property type="match status" value="2"/>
</dbReference>
<sequence length="795" mass="84986">MRKTKLVVIGNGMAGVRCVEEILKLAPDGFSVTIFGSEPHPNYNRIMLSKVLQGDTKLADITINDWQWYKDNGITLHAGDPVVRVDTERKQVVSSSGVTAPYDKLLFATGSLPFMLPLTGANLPGVTAFRDIKDCNTMLEASKTYRRAAVIGGGLLGLEAARGLLNLGMQVDVIHINEYLMERQLDREASSMLRRELEKQGMNFLLTKQTEKILGKKRVEGLLFKDGTTISVDLVVIAVGVRPNVRLAAEAGLEIDRAILVNDYMQTSIKDVYAVGECAEHRGMVYGMVSPLYEQGKVLAKHICGMETEGYEGSILASHLKVSGVDVFSAGEIRDAATDASYKLSNGIKGTYKRVFVKDSKVVGAVLFGDSAEGGKLLGYIKQQSDAAILEQDAAQGSGGDADMAAIAAMSDKDTVCSCNGVSKGAIVSAIRENGLETFEQVRSCAKASSSCGGCKPLVCSILDYTLANEEQPEPPKVTVCACTDLSRSELREAIAGSGEKDAAAVRRSLGWQTENGCDVCQSAVSYYMGVTAFLRKTKAENSSAADSGHNGASLAFSQLADGTCSIMPRMYGGLTNADQLRRIAEVVDRFSIPHVKLTSAGGLDLQGIAAEQVAAVGAALAMPLAASRYGNPVGTVITGAVPKYDSGAWRDSVEMGARLEWMLEGLAFPAEFSAAVSGSPKHRAGTLTADLGLVGTPAGWEVYAGGSRVKELRTPQLIGVCCSDEEAIDIAAAFALWYREEAEYGEYAWQWMDRIGLIPLREGLFNGDFRDRLLANMPAAEHVSPVVEVLSGSI</sequence>
<keyword evidence="8" id="KW-0001">2Fe-2S</keyword>
<organism evidence="22 23">
    <name type="scientific">Paenibacillus taihuensis</name>
    <dbReference type="NCBI Taxonomy" id="1156355"/>
    <lineage>
        <taxon>Bacteria</taxon>
        <taxon>Bacillati</taxon>
        <taxon>Bacillota</taxon>
        <taxon>Bacilli</taxon>
        <taxon>Bacillales</taxon>
        <taxon>Paenibacillaceae</taxon>
        <taxon>Paenibacillus</taxon>
    </lineage>
</organism>
<comment type="cofactor">
    <cofactor evidence="2">
        <name>[4Fe-4S] cluster</name>
        <dbReference type="ChEBI" id="CHEBI:49883"/>
    </cofactor>
</comment>
<comment type="cofactor">
    <cofactor evidence="3 16">
        <name>FAD</name>
        <dbReference type="ChEBI" id="CHEBI:57692"/>
    </cofactor>
</comment>
<dbReference type="Gene3D" id="3.50.50.60">
    <property type="entry name" value="FAD/NAD(P)-binding domain"/>
    <property type="match status" value="2"/>
</dbReference>
<keyword evidence="14 16" id="KW-0534">Nitrate assimilation</keyword>
<dbReference type="PANTHER" id="PTHR43809">
    <property type="entry name" value="NITRITE REDUCTASE (NADH) LARGE SUBUNIT"/>
    <property type="match status" value="1"/>
</dbReference>
<evidence type="ECO:0000256" key="8">
    <source>
        <dbReference type="ARBA" id="ARBA00022714"/>
    </source>
</evidence>
<dbReference type="InterPro" id="IPR036188">
    <property type="entry name" value="FAD/NAD-bd_sf"/>
</dbReference>
<evidence type="ECO:0000256" key="6">
    <source>
        <dbReference type="ARBA" id="ARBA00022617"/>
    </source>
</evidence>
<evidence type="ECO:0000256" key="3">
    <source>
        <dbReference type="ARBA" id="ARBA00001974"/>
    </source>
</evidence>
<dbReference type="Gene3D" id="3.30.413.10">
    <property type="entry name" value="Sulfite Reductase Hemoprotein, domain 1"/>
    <property type="match status" value="1"/>
</dbReference>
<evidence type="ECO:0000256" key="9">
    <source>
        <dbReference type="ARBA" id="ARBA00022723"/>
    </source>
</evidence>
<evidence type="ECO:0000256" key="7">
    <source>
        <dbReference type="ARBA" id="ARBA00022630"/>
    </source>
</evidence>
<dbReference type="SUPFAM" id="SSF56014">
    <property type="entry name" value="Nitrite and sulphite reductase 4Fe-4S domain-like"/>
    <property type="match status" value="1"/>
</dbReference>
<feature type="domain" description="BFD-like [2Fe-2S]-binding" evidence="19">
    <location>
        <begin position="416"/>
        <end position="464"/>
    </location>
</feature>
<feature type="domain" description="Nitrite/Sulfite reductase ferredoxin-like" evidence="18">
    <location>
        <begin position="562"/>
        <end position="622"/>
    </location>
</feature>
<evidence type="ECO:0000256" key="15">
    <source>
        <dbReference type="ARBA" id="ARBA00034078"/>
    </source>
</evidence>
<dbReference type="Gene3D" id="1.10.10.1100">
    <property type="entry name" value="BFD-like [2Fe-2S]-binding domain"/>
    <property type="match status" value="1"/>
</dbReference>
<dbReference type="InterPro" id="IPR012744">
    <property type="entry name" value="Nitri_red_NirB"/>
</dbReference>
<protein>
    <submittedName>
        <fullName evidence="22">Nitrite reductase (NADH) large subunit</fullName>
    </submittedName>
</protein>
<dbReference type="CDD" id="cd19943">
    <property type="entry name" value="NirB_Fer2_BFD-like_1"/>
    <property type="match status" value="1"/>
</dbReference>
<dbReference type="RefSeq" id="WP_116192130.1">
    <property type="nucleotide sequence ID" value="NZ_QTTN01000047.1"/>
</dbReference>
<keyword evidence="23" id="KW-1185">Reference proteome</keyword>
<dbReference type="FunFam" id="3.50.50.60:FF:000033">
    <property type="entry name" value="Nitrite reductase [NAD(P)H], large subunit"/>
    <property type="match status" value="1"/>
</dbReference>
<evidence type="ECO:0000256" key="10">
    <source>
        <dbReference type="ARBA" id="ARBA00022827"/>
    </source>
</evidence>
<evidence type="ECO:0000256" key="11">
    <source>
        <dbReference type="ARBA" id="ARBA00023002"/>
    </source>
</evidence>
<dbReference type="InterPro" id="IPR006067">
    <property type="entry name" value="NO2/SO3_Rdtase_4Fe4S_dom"/>
</dbReference>
<keyword evidence="13" id="KW-0411">Iron-sulfur</keyword>
<evidence type="ECO:0000256" key="16">
    <source>
        <dbReference type="PIRNR" id="PIRNR037149"/>
    </source>
</evidence>
<dbReference type="GO" id="GO:0051537">
    <property type="term" value="F:2 iron, 2 sulfur cluster binding"/>
    <property type="evidence" value="ECO:0007669"/>
    <property type="project" value="UniProtKB-KW"/>
</dbReference>
<gene>
    <name evidence="22" type="ORF">A8990_14733</name>
</gene>
<feature type="domain" description="Nitrite/sulphite reductase 4Fe-4S" evidence="17">
    <location>
        <begin position="636"/>
        <end position="763"/>
    </location>
</feature>
<evidence type="ECO:0000259" key="21">
    <source>
        <dbReference type="Pfam" id="PF18267"/>
    </source>
</evidence>
<comment type="caution">
    <text evidence="22">The sequence shown here is derived from an EMBL/GenBank/DDBJ whole genome shotgun (WGS) entry which is preliminary data.</text>
</comment>
<dbReference type="FunFam" id="1.10.10.1100:FF:000002">
    <property type="entry name" value="Nitrite reductase large subunit"/>
    <property type="match status" value="1"/>
</dbReference>
<dbReference type="InterPro" id="IPR041575">
    <property type="entry name" value="Rubredoxin_C"/>
</dbReference>
<dbReference type="Pfam" id="PF07992">
    <property type="entry name" value="Pyr_redox_2"/>
    <property type="match status" value="1"/>
</dbReference>
<dbReference type="EMBL" id="QTTN01000047">
    <property type="protein sequence ID" value="REE66734.1"/>
    <property type="molecule type" value="Genomic_DNA"/>
</dbReference>
<dbReference type="PANTHER" id="PTHR43809:SF1">
    <property type="entry name" value="NITRITE REDUCTASE (NADH) LARGE SUBUNIT"/>
    <property type="match status" value="1"/>
</dbReference>
<dbReference type="SUPFAM" id="SSF55124">
    <property type="entry name" value="Nitrite/Sulfite reductase N-terminal domain-like"/>
    <property type="match status" value="1"/>
</dbReference>
<dbReference type="Pfam" id="PF03460">
    <property type="entry name" value="NIR_SIR_ferr"/>
    <property type="match status" value="1"/>
</dbReference>
<evidence type="ECO:0000256" key="14">
    <source>
        <dbReference type="ARBA" id="ARBA00023063"/>
    </source>
</evidence>
<evidence type="ECO:0000256" key="2">
    <source>
        <dbReference type="ARBA" id="ARBA00001966"/>
    </source>
</evidence>
<name>A0A3D9QV84_9BACL</name>
<keyword evidence="6" id="KW-0349">Heme</keyword>
<dbReference type="PRINTS" id="PR00368">
    <property type="entry name" value="FADPNR"/>
</dbReference>
<dbReference type="InterPro" id="IPR005117">
    <property type="entry name" value="NiRdtase/SiRdtase_haem-b_fer"/>
</dbReference>
<dbReference type="SUPFAM" id="SSF51905">
    <property type="entry name" value="FAD/NAD(P)-binding domain"/>
    <property type="match status" value="2"/>
</dbReference>
<dbReference type="Proteomes" id="UP000256304">
    <property type="component" value="Unassembled WGS sequence"/>
</dbReference>
<dbReference type="AlphaFoldDB" id="A0A3D9QV84"/>
<dbReference type="InterPro" id="IPR036136">
    <property type="entry name" value="Nit/Sulf_reduc_fer-like_dom_sf"/>
</dbReference>